<dbReference type="Gene3D" id="3.30.70.250">
    <property type="entry name" value="Malonyl-CoA ACP transacylase, ACP-binding"/>
    <property type="match status" value="1"/>
</dbReference>
<gene>
    <name evidence="6" type="ORF">BZL29_1184</name>
</gene>
<dbReference type="EMBL" id="MVBN01000001">
    <property type="protein sequence ID" value="OOK83881.1"/>
    <property type="molecule type" value="Genomic_DNA"/>
</dbReference>
<evidence type="ECO:0000256" key="2">
    <source>
        <dbReference type="ARBA" id="ARBA00022553"/>
    </source>
</evidence>
<reference evidence="6 7" key="1">
    <citation type="submission" date="2017-02" db="EMBL/GenBank/DDBJ databases">
        <title>Complete genome sequences of Mycobacterium kansasii strains isolated from rhesus macaques.</title>
        <authorList>
            <person name="Panda A."/>
            <person name="Nagaraj S."/>
            <person name="Zhao X."/>
            <person name="Tettelin H."/>
            <person name="Detolla L.J."/>
        </authorList>
    </citation>
    <scope>NUCLEOTIDE SEQUENCE [LARGE SCALE GENOMIC DNA]</scope>
    <source>
        <strain evidence="6 7">11-3469</strain>
    </source>
</reference>
<evidence type="ECO:0000256" key="3">
    <source>
        <dbReference type="ARBA" id="ARBA00022679"/>
    </source>
</evidence>
<organism evidence="6 7">
    <name type="scientific">Mycobacterium kansasii</name>
    <dbReference type="NCBI Taxonomy" id="1768"/>
    <lineage>
        <taxon>Bacteria</taxon>
        <taxon>Bacillati</taxon>
        <taxon>Actinomycetota</taxon>
        <taxon>Actinomycetes</taxon>
        <taxon>Mycobacteriales</taxon>
        <taxon>Mycobacteriaceae</taxon>
        <taxon>Mycobacterium</taxon>
    </lineage>
</organism>
<evidence type="ECO:0000313" key="7">
    <source>
        <dbReference type="Proteomes" id="UP000188532"/>
    </source>
</evidence>
<name>A0A1V3XZF0_MYCKA</name>
<keyword evidence="3 6" id="KW-0808">Transferase</keyword>
<proteinExistence type="predicted"/>
<evidence type="ECO:0000259" key="5">
    <source>
        <dbReference type="Pfam" id="PF00698"/>
    </source>
</evidence>
<evidence type="ECO:0000313" key="6">
    <source>
        <dbReference type="EMBL" id="OOK83881.1"/>
    </source>
</evidence>
<dbReference type="GO" id="GO:0016740">
    <property type="term" value="F:transferase activity"/>
    <property type="evidence" value="ECO:0007669"/>
    <property type="project" value="UniProtKB-KW"/>
</dbReference>
<sequence>MTAEQGLQVIATRSRLMARLSGQGAMALLELDADATESLIADYPQVTLAVYASPRQSVIAGPRRRWMR</sequence>
<dbReference type="InterPro" id="IPR014043">
    <property type="entry name" value="Acyl_transferase_dom"/>
</dbReference>
<keyword evidence="1" id="KW-0596">Phosphopantetheine</keyword>
<evidence type="ECO:0000256" key="1">
    <source>
        <dbReference type="ARBA" id="ARBA00022450"/>
    </source>
</evidence>
<keyword evidence="4" id="KW-0511">Multifunctional enzyme</keyword>
<accession>A0A1V3XZF0</accession>
<comment type="caution">
    <text evidence="6">The sequence shown here is derived from an EMBL/GenBank/DDBJ whole genome shotgun (WGS) entry which is preliminary data.</text>
</comment>
<keyword evidence="2" id="KW-0597">Phosphoprotein</keyword>
<feature type="domain" description="Malonyl-CoA:ACP transacylase (MAT)" evidence="5">
    <location>
        <begin position="2"/>
        <end position="63"/>
    </location>
</feature>
<dbReference type="AlphaFoldDB" id="A0A1V3XZF0"/>
<evidence type="ECO:0000256" key="4">
    <source>
        <dbReference type="ARBA" id="ARBA00023268"/>
    </source>
</evidence>
<dbReference type="Proteomes" id="UP000188532">
    <property type="component" value="Unassembled WGS sequence"/>
</dbReference>
<dbReference type="Pfam" id="PF00698">
    <property type="entry name" value="Acyl_transf_1"/>
    <property type="match status" value="1"/>
</dbReference>
<protein>
    <submittedName>
        <fullName evidence="6">Acyl transferase domain protein</fullName>
    </submittedName>
</protein>
<dbReference type="FunFam" id="3.30.70.250:FF:000003">
    <property type="entry name" value="Polyketide beta-ketoacyl synthase Pks3"/>
    <property type="match status" value="1"/>
</dbReference>
<dbReference type="InterPro" id="IPR016036">
    <property type="entry name" value="Malonyl_transacylase_ACP-bd"/>
</dbReference>
<dbReference type="SUPFAM" id="SSF55048">
    <property type="entry name" value="Probable ACP-binding domain of malonyl-CoA ACP transacylase"/>
    <property type="match status" value="1"/>
</dbReference>